<name>A0ABS8PB76_9PSEU</name>
<gene>
    <name evidence="1" type="ORF">LQ327_17535</name>
</gene>
<evidence type="ECO:0000313" key="1">
    <source>
        <dbReference type="EMBL" id="MCD2195172.1"/>
    </source>
</evidence>
<proteinExistence type="predicted"/>
<dbReference type="EMBL" id="JAJNDB010000003">
    <property type="protein sequence ID" value="MCD2195172.1"/>
    <property type="molecule type" value="Genomic_DNA"/>
</dbReference>
<comment type="caution">
    <text evidence="1">The sequence shown here is derived from an EMBL/GenBank/DDBJ whole genome shotgun (WGS) entry which is preliminary data.</text>
</comment>
<accession>A0ABS8PB76</accession>
<reference evidence="1 2" key="1">
    <citation type="submission" date="2021-11" db="EMBL/GenBank/DDBJ databases">
        <title>Draft genome sequence of Actinomycetospora sp. SF1 isolated from the rhizosphere soil.</title>
        <authorList>
            <person name="Duangmal K."/>
            <person name="Chantavorakit T."/>
        </authorList>
    </citation>
    <scope>NUCLEOTIDE SEQUENCE [LARGE SCALE GENOMIC DNA]</scope>
    <source>
        <strain evidence="1 2">TBRC 5722</strain>
    </source>
</reference>
<dbReference type="RefSeq" id="WP_230735951.1">
    <property type="nucleotide sequence ID" value="NZ_JAJNDB010000003.1"/>
</dbReference>
<keyword evidence="2" id="KW-1185">Reference proteome</keyword>
<evidence type="ECO:0000313" key="2">
    <source>
        <dbReference type="Proteomes" id="UP001199469"/>
    </source>
</evidence>
<sequence length="85" mass="9189">MATIHVPPPPPRIDGNAPVLAPHEKSRLRAAAHHARRALPGPVGDLVSRELVAYADFGHRMTVDSLIHRLAADVLARPTLRPDQG</sequence>
<organism evidence="1 2">
    <name type="scientific">Actinomycetospora endophytica</name>
    <dbReference type="NCBI Taxonomy" id="2291215"/>
    <lineage>
        <taxon>Bacteria</taxon>
        <taxon>Bacillati</taxon>
        <taxon>Actinomycetota</taxon>
        <taxon>Actinomycetes</taxon>
        <taxon>Pseudonocardiales</taxon>
        <taxon>Pseudonocardiaceae</taxon>
        <taxon>Actinomycetospora</taxon>
    </lineage>
</organism>
<evidence type="ECO:0008006" key="3">
    <source>
        <dbReference type="Google" id="ProtNLM"/>
    </source>
</evidence>
<protein>
    <recommendedName>
        <fullName evidence="3">ANTAR domain-containing protein</fullName>
    </recommendedName>
</protein>
<dbReference type="Proteomes" id="UP001199469">
    <property type="component" value="Unassembled WGS sequence"/>
</dbReference>